<keyword evidence="2" id="KW-1185">Reference proteome</keyword>
<evidence type="ECO:0000313" key="1">
    <source>
        <dbReference type="EMBL" id="GJN93088.1"/>
    </source>
</evidence>
<dbReference type="EMBL" id="BQKY01000013">
    <property type="protein sequence ID" value="GJN93088.1"/>
    <property type="molecule type" value="Genomic_DNA"/>
</dbReference>
<comment type="caution">
    <text evidence="1">The sequence shown here is derived from an EMBL/GenBank/DDBJ whole genome shotgun (WGS) entry which is preliminary data.</text>
</comment>
<sequence length="139" mass="15841">MSEADLERIYQGELVFHDPPSQSNHRPWPKLIPPNLAPRLASAAEKRARLHWTEELNELHRLLPLAEWNYLFEDHQRDEAAWYDSGTLPCSNEGLPRTGHINSCVASFVASLSAVANSALFVIPSHPEHDEYLRPRLLV</sequence>
<name>A0AAV5GS74_9BASI</name>
<organism evidence="1 2">
    <name type="scientific">Rhodotorula paludigena</name>
    <dbReference type="NCBI Taxonomy" id="86838"/>
    <lineage>
        <taxon>Eukaryota</taxon>
        <taxon>Fungi</taxon>
        <taxon>Dikarya</taxon>
        <taxon>Basidiomycota</taxon>
        <taxon>Pucciniomycotina</taxon>
        <taxon>Microbotryomycetes</taxon>
        <taxon>Sporidiobolales</taxon>
        <taxon>Sporidiobolaceae</taxon>
        <taxon>Rhodotorula</taxon>
    </lineage>
</organism>
<proteinExistence type="predicted"/>
<protein>
    <submittedName>
        <fullName evidence="1">Uncharacterized protein</fullName>
    </submittedName>
</protein>
<evidence type="ECO:0000313" key="2">
    <source>
        <dbReference type="Proteomes" id="UP001342314"/>
    </source>
</evidence>
<dbReference type="Proteomes" id="UP001342314">
    <property type="component" value="Unassembled WGS sequence"/>
</dbReference>
<accession>A0AAV5GS74</accession>
<dbReference type="AlphaFoldDB" id="A0AAV5GS74"/>
<gene>
    <name evidence="1" type="ORF">Rhopal_006133-T1</name>
</gene>
<reference evidence="1 2" key="1">
    <citation type="submission" date="2021-12" db="EMBL/GenBank/DDBJ databases">
        <title>High titer production of polyol ester of fatty acids by Rhodotorula paludigena BS15 towards product separation-free biomass refinery.</title>
        <authorList>
            <person name="Mano J."/>
            <person name="Ono H."/>
            <person name="Tanaka T."/>
            <person name="Naito K."/>
            <person name="Sushida H."/>
            <person name="Ike M."/>
            <person name="Tokuyasu K."/>
            <person name="Kitaoka M."/>
        </authorList>
    </citation>
    <scope>NUCLEOTIDE SEQUENCE [LARGE SCALE GENOMIC DNA]</scope>
    <source>
        <strain evidence="1 2">BS15</strain>
    </source>
</reference>